<name>A0A8X8ZSD9_SALSN</name>
<gene>
    <name evidence="2" type="ORF">SASPL_123832</name>
</gene>
<accession>A0A8X8ZSD9</accession>
<dbReference type="SMART" id="SM00367">
    <property type="entry name" value="LRR_CC"/>
    <property type="match status" value="2"/>
</dbReference>
<reference evidence="2" key="2">
    <citation type="submission" date="2020-08" db="EMBL/GenBank/DDBJ databases">
        <title>Plant Genome Project.</title>
        <authorList>
            <person name="Zhang R.-G."/>
        </authorList>
    </citation>
    <scope>NUCLEOTIDE SEQUENCE</scope>
    <source>
        <strain evidence="2">Huo1</strain>
        <tissue evidence="2">Leaf</tissue>
    </source>
</reference>
<feature type="region of interest" description="Disordered" evidence="1">
    <location>
        <begin position="1"/>
        <end position="58"/>
    </location>
</feature>
<dbReference type="PANTHER" id="PTHR13382:SF46">
    <property type="entry name" value="LEUCINE-RICH REPEAT-CONTAINING PROTEIN"/>
    <property type="match status" value="1"/>
</dbReference>
<dbReference type="SUPFAM" id="SSF52047">
    <property type="entry name" value="RNI-like"/>
    <property type="match status" value="1"/>
</dbReference>
<dbReference type="InterPro" id="IPR050648">
    <property type="entry name" value="F-box_LRR-repeat"/>
</dbReference>
<protein>
    <recommendedName>
        <fullName evidence="4">DNA repair protein RAD7</fullName>
    </recommendedName>
</protein>
<feature type="compositionally biased region" description="Basic and acidic residues" evidence="1">
    <location>
        <begin position="172"/>
        <end position="195"/>
    </location>
</feature>
<dbReference type="EMBL" id="PNBA02000008">
    <property type="protein sequence ID" value="KAG6416402.1"/>
    <property type="molecule type" value="Genomic_DNA"/>
</dbReference>
<dbReference type="Proteomes" id="UP000298416">
    <property type="component" value="Unassembled WGS sequence"/>
</dbReference>
<evidence type="ECO:0008006" key="4">
    <source>
        <dbReference type="Google" id="ProtNLM"/>
    </source>
</evidence>
<evidence type="ECO:0000256" key="1">
    <source>
        <dbReference type="SAM" id="MobiDB-lite"/>
    </source>
</evidence>
<evidence type="ECO:0000313" key="2">
    <source>
        <dbReference type="EMBL" id="KAG6416402.1"/>
    </source>
</evidence>
<organism evidence="2">
    <name type="scientific">Salvia splendens</name>
    <name type="common">Scarlet sage</name>
    <dbReference type="NCBI Taxonomy" id="180675"/>
    <lineage>
        <taxon>Eukaryota</taxon>
        <taxon>Viridiplantae</taxon>
        <taxon>Streptophyta</taxon>
        <taxon>Embryophyta</taxon>
        <taxon>Tracheophyta</taxon>
        <taxon>Spermatophyta</taxon>
        <taxon>Magnoliopsida</taxon>
        <taxon>eudicotyledons</taxon>
        <taxon>Gunneridae</taxon>
        <taxon>Pentapetalae</taxon>
        <taxon>asterids</taxon>
        <taxon>lamiids</taxon>
        <taxon>Lamiales</taxon>
        <taxon>Lamiaceae</taxon>
        <taxon>Nepetoideae</taxon>
        <taxon>Mentheae</taxon>
        <taxon>Salviinae</taxon>
        <taxon>Salvia</taxon>
        <taxon>Salvia subgen. Calosphace</taxon>
        <taxon>core Calosphace</taxon>
    </lineage>
</organism>
<dbReference type="InterPro" id="IPR032675">
    <property type="entry name" value="LRR_dom_sf"/>
</dbReference>
<keyword evidence="3" id="KW-1185">Reference proteome</keyword>
<reference evidence="2" key="1">
    <citation type="submission" date="2018-01" db="EMBL/GenBank/DDBJ databases">
        <authorList>
            <person name="Mao J.F."/>
        </authorList>
    </citation>
    <scope>NUCLEOTIDE SEQUENCE</scope>
    <source>
        <strain evidence="2">Huo1</strain>
        <tissue evidence="2">Leaf</tissue>
    </source>
</reference>
<comment type="caution">
    <text evidence="2">The sequence shown here is derived from an EMBL/GenBank/DDBJ whole genome shotgun (WGS) entry which is preliminary data.</text>
</comment>
<feature type="region of interest" description="Disordered" evidence="1">
    <location>
        <begin position="172"/>
        <end position="201"/>
    </location>
</feature>
<dbReference type="AlphaFoldDB" id="A0A8X8ZSD9"/>
<dbReference type="PANTHER" id="PTHR13382">
    <property type="entry name" value="MITOCHONDRIAL ATP SYNTHASE COUPLING FACTOR B"/>
    <property type="match status" value="1"/>
</dbReference>
<dbReference type="GO" id="GO:0005737">
    <property type="term" value="C:cytoplasm"/>
    <property type="evidence" value="ECO:0007669"/>
    <property type="project" value="TreeGrafter"/>
</dbReference>
<dbReference type="InterPro" id="IPR006553">
    <property type="entry name" value="Leu-rich_rpt_Cys-con_subtyp"/>
</dbReference>
<feature type="region of interest" description="Disordered" evidence="1">
    <location>
        <begin position="279"/>
        <end position="299"/>
    </location>
</feature>
<dbReference type="Gene3D" id="3.80.10.10">
    <property type="entry name" value="Ribonuclease Inhibitor"/>
    <property type="match status" value="1"/>
</dbReference>
<evidence type="ECO:0000313" key="3">
    <source>
        <dbReference type="Proteomes" id="UP000298416"/>
    </source>
</evidence>
<sequence length="604" mass="66434">MVEMGVPEPEETEESVQVEVSGADRIAEPEQQMGNHSEQEEADADSVGVGSGKRKKVEGTSLACVHTRNLKRRGSDMKLGAGGSDGNTDANIVSEVLKDSDGGDFMELLEDRYCHDECCQDKLENGFLSLRSGKRVPHREISDIRIGGDSLQGIQQGGTNCSDDVHVKSISEAKSDITTRGRPSKEGKGKMKLDSEASPSSGIETVKLNVENLNGSSGSGVDQLATNEVLPDEVQVRGTNLSEIDTRSAHRARFRNFARRNASRFAHFSARDEFGDRAHDASGTDVAPPETSNRIENWPGPFSTAMKIIKDSETNRNGGKHGGSTDVSETVELKWIPKNHESCRHQKHVPSLQDICLSILSSNADAITSLDFVPDALRHKICWFLCDNRSMDGHFLELLVHDTPTEIRIRDCSWLSEEQFVKIFGGFNTSKLTVLQFDQGGACMPDYILRSTLARLPNSLPALTTISLKGAYRLSDAGLNMLASVMRLLLHILMLMGHFSSACRLIRLYRLTALSLARNCKNLHSLDLSWCRNLTNEALGLIVDSCLLLEVLKLFGCTQVTDVFVDGHSNPQVKLIGLKMTPVFKHIEFPDFLLGPLRYPSASL</sequence>
<proteinExistence type="predicted"/>